<dbReference type="GO" id="GO:0016491">
    <property type="term" value="F:oxidoreductase activity"/>
    <property type="evidence" value="ECO:0007669"/>
    <property type="project" value="InterPro"/>
</dbReference>
<accession>A0A0R1MEV0</accession>
<dbReference type="InterPro" id="IPR052544">
    <property type="entry name" value="Bacteriocin_Proc_Enz"/>
</dbReference>
<dbReference type="PANTHER" id="PTHR43745">
    <property type="entry name" value="NITROREDUCTASE MJ1384-RELATED"/>
    <property type="match status" value="1"/>
</dbReference>
<comment type="caution">
    <text evidence="2">The sequence shown here is derived from an EMBL/GenBank/DDBJ whole genome shotgun (WGS) entry which is preliminary data.</text>
</comment>
<feature type="domain" description="Nitroreductase" evidence="1">
    <location>
        <begin position="118"/>
        <end position="261"/>
    </location>
</feature>
<dbReference type="InterPro" id="IPR000415">
    <property type="entry name" value="Nitroreductase-like"/>
</dbReference>
<dbReference type="AlphaFoldDB" id="A0A0R1MEV0"/>
<name>A0A0R1MEV0_9LACO</name>
<dbReference type="PATRIC" id="fig|1423777.3.peg.311"/>
<dbReference type="InterPro" id="IPR020051">
    <property type="entry name" value="SagB-type_dehydrogenase"/>
</dbReference>
<proteinExistence type="predicted"/>
<dbReference type="STRING" id="1423777.FD46_GL000294"/>
<dbReference type="EMBL" id="AZEH01000001">
    <property type="protein sequence ID" value="KRL06622.1"/>
    <property type="molecule type" value="Genomic_DNA"/>
</dbReference>
<sequence length="269" mass="30754">MVGKFFSSNNNIVDFFHANTSLNDINISSLQGRINHTLIDPDFKKNCFAVNAIYRRYRNKSIKLYPLEEMTVNKNGLFECLMKRRTNSNLPKIKTPLGFAIFSQIVRYSFGISNVSEGLVSQSKCFQYTYPTEGGLNTLEIYIVVNSVSKVPCGVYLFNPYNNTLETVRDRFRLSEYEHITGLVKQAKNSFFSVYMVGNGKYSFSKYGDRSYRFMNIEAGHSSQNLYLTTTACGLECAASGAFFDDDFFSFLDIPSENRYLLYENFVGI</sequence>
<dbReference type="InterPro" id="IPR029479">
    <property type="entry name" value="Nitroreductase"/>
</dbReference>
<dbReference type="Proteomes" id="UP000051686">
    <property type="component" value="Unassembled WGS sequence"/>
</dbReference>
<dbReference type="NCBIfam" id="TIGR03605">
    <property type="entry name" value="antibiot_sagB"/>
    <property type="match status" value="1"/>
</dbReference>
<evidence type="ECO:0000313" key="2">
    <source>
        <dbReference type="EMBL" id="KRL06622.1"/>
    </source>
</evidence>
<dbReference type="OrthoDB" id="9801593at2"/>
<dbReference type="CDD" id="cd02142">
    <property type="entry name" value="McbC_SagB-like_oxidoreductase"/>
    <property type="match status" value="1"/>
</dbReference>
<dbReference type="SUPFAM" id="SSF55469">
    <property type="entry name" value="FMN-dependent nitroreductase-like"/>
    <property type="match status" value="1"/>
</dbReference>
<reference evidence="2 3" key="1">
    <citation type="journal article" date="2015" name="Genome Announc.">
        <title>Expanding the biotechnology potential of lactobacilli through comparative genomics of 213 strains and associated genera.</title>
        <authorList>
            <person name="Sun Z."/>
            <person name="Harris H.M."/>
            <person name="McCann A."/>
            <person name="Guo C."/>
            <person name="Argimon S."/>
            <person name="Zhang W."/>
            <person name="Yang X."/>
            <person name="Jeffery I.B."/>
            <person name="Cooney J.C."/>
            <person name="Kagawa T.F."/>
            <person name="Liu W."/>
            <person name="Song Y."/>
            <person name="Salvetti E."/>
            <person name="Wrobel A."/>
            <person name="Rasinkangas P."/>
            <person name="Parkhill J."/>
            <person name="Rea M.C."/>
            <person name="O'Sullivan O."/>
            <person name="Ritari J."/>
            <person name="Douillard F.P."/>
            <person name="Paul Ross R."/>
            <person name="Yang R."/>
            <person name="Briner A.E."/>
            <person name="Felis G.E."/>
            <person name="de Vos W.M."/>
            <person name="Barrangou R."/>
            <person name="Klaenhammer T.R."/>
            <person name="Caufield P.W."/>
            <person name="Cui Y."/>
            <person name="Zhang H."/>
            <person name="O'Toole P.W."/>
        </authorList>
    </citation>
    <scope>NUCLEOTIDE SEQUENCE [LARGE SCALE GENOMIC DNA]</scope>
    <source>
        <strain evidence="2 3">DSM 19972</strain>
    </source>
</reference>
<dbReference type="PANTHER" id="PTHR43745:SF2">
    <property type="entry name" value="NITROREDUCTASE MJ1384-RELATED"/>
    <property type="match status" value="1"/>
</dbReference>
<evidence type="ECO:0000313" key="3">
    <source>
        <dbReference type="Proteomes" id="UP000051686"/>
    </source>
</evidence>
<keyword evidence="3" id="KW-1185">Reference proteome</keyword>
<dbReference type="Pfam" id="PF00881">
    <property type="entry name" value="Nitroreductase"/>
    <property type="match status" value="1"/>
</dbReference>
<dbReference type="Gene3D" id="3.40.109.10">
    <property type="entry name" value="NADH Oxidase"/>
    <property type="match status" value="1"/>
</dbReference>
<protein>
    <recommendedName>
        <fullName evidence="1">Nitroreductase domain-containing protein</fullName>
    </recommendedName>
</protein>
<organism evidence="2 3">
    <name type="scientific">Liquorilactobacillus oeni DSM 19972</name>
    <dbReference type="NCBI Taxonomy" id="1423777"/>
    <lineage>
        <taxon>Bacteria</taxon>
        <taxon>Bacillati</taxon>
        <taxon>Bacillota</taxon>
        <taxon>Bacilli</taxon>
        <taxon>Lactobacillales</taxon>
        <taxon>Lactobacillaceae</taxon>
        <taxon>Liquorilactobacillus</taxon>
    </lineage>
</organism>
<dbReference type="RefSeq" id="WP_057895200.1">
    <property type="nucleotide sequence ID" value="NZ_AZEH01000001.1"/>
</dbReference>
<gene>
    <name evidence="2" type="ORF">FD46_GL000294</name>
</gene>
<evidence type="ECO:0000259" key="1">
    <source>
        <dbReference type="Pfam" id="PF00881"/>
    </source>
</evidence>